<dbReference type="EC" id="2.1.1.220" evidence="1"/>
<evidence type="ECO:0000256" key="6">
    <source>
        <dbReference type="ARBA" id="ARBA00022694"/>
    </source>
</evidence>
<organism evidence="9 10">
    <name type="scientific">Jimgerdemannia flammicorona</name>
    <dbReference type="NCBI Taxonomy" id="994334"/>
    <lineage>
        <taxon>Eukaryota</taxon>
        <taxon>Fungi</taxon>
        <taxon>Fungi incertae sedis</taxon>
        <taxon>Mucoromycota</taxon>
        <taxon>Mucoromycotina</taxon>
        <taxon>Endogonomycetes</taxon>
        <taxon>Endogonales</taxon>
        <taxon>Endogonaceae</taxon>
        <taxon>Jimgerdemannia</taxon>
    </lineage>
</organism>
<keyword evidence="4 9" id="KW-0808">Transferase</keyword>
<evidence type="ECO:0000256" key="5">
    <source>
        <dbReference type="ARBA" id="ARBA00022691"/>
    </source>
</evidence>
<protein>
    <recommendedName>
        <fullName evidence="2">tRNA (adenine(58)-N(1))-methyltransferase catalytic subunit TRM61</fullName>
        <ecNumber evidence="1">2.1.1.220</ecNumber>
    </recommendedName>
    <alternativeName>
        <fullName evidence="7">tRNA(m1A58)-methyltransferase subunit TRM61</fullName>
    </alternativeName>
</protein>
<dbReference type="Proteomes" id="UP000274822">
    <property type="component" value="Unassembled WGS sequence"/>
</dbReference>
<dbReference type="InterPro" id="IPR029063">
    <property type="entry name" value="SAM-dependent_MTases_sf"/>
</dbReference>
<dbReference type="CDD" id="cd02440">
    <property type="entry name" value="AdoMet_MTases"/>
    <property type="match status" value="1"/>
</dbReference>
<dbReference type="Gene3D" id="3.10.330.20">
    <property type="match status" value="1"/>
</dbReference>
<reference evidence="9 10" key="1">
    <citation type="journal article" date="2018" name="New Phytol.">
        <title>Phylogenomics of Endogonaceae and evolution of mycorrhizas within Mucoromycota.</title>
        <authorList>
            <person name="Chang Y."/>
            <person name="Desiro A."/>
            <person name="Na H."/>
            <person name="Sandor L."/>
            <person name="Lipzen A."/>
            <person name="Clum A."/>
            <person name="Barry K."/>
            <person name="Grigoriev I.V."/>
            <person name="Martin F.M."/>
            <person name="Stajich J.E."/>
            <person name="Smith M.E."/>
            <person name="Bonito G."/>
            <person name="Spatafora J.W."/>
        </authorList>
    </citation>
    <scope>NUCLEOTIDE SEQUENCE [LARGE SCALE GENOMIC DNA]</scope>
    <source>
        <strain evidence="9 10">AD002</strain>
    </source>
</reference>
<evidence type="ECO:0000256" key="4">
    <source>
        <dbReference type="ARBA" id="ARBA00022679"/>
    </source>
</evidence>
<dbReference type="GO" id="GO:0005739">
    <property type="term" value="C:mitochondrion"/>
    <property type="evidence" value="ECO:0007669"/>
    <property type="project" value="TreeGrafter"/>
</dbReference>
<dbReference type="PROSITE" id="PS51620">
    <property type="entry name" value="SAM_TRM61"/>
    <property type="match status" value="1"/>
</dbReference>
<evidence type="ECO:0000256" key="3">
    <source>
        <dbReference type="ARBA" id="ARBA00022603"/>
    </source>
</evidence>
<dbReference type="GO" id="GO:0030488">
    <property type="term" value="P:tRNA methylation"/>
    <property type="evidence" value="ECO:0007669"/>
    <property type="project" value="InterPro"/>
</dbReference>
<dbReference type="InterPro" id="IPR049470">
    <property type="entry name" value="TRM61_C"/>
</dbReference>
<gene>
    <name evidence="9" type="ORF">BC938DRAFT_480271</name>
</gene>
<evidence type="ECO:0000313" key="9">
    <source>
        <dbReference type="EMBL" id="RUS29771.1"/>
    </source>
</evidence>
<dbReference type="Pfam" id="PF08704">
    <property type="entry name" value="GCD14"/>
    <property type="match status" value="1"/>
</dbReference>
<proteinExistence type="predicted"/>
<dbReference type="AlphaFoldDB" id="A0A433QJ67"/>
<keyword evidence="3 9" id="KW-0489">Methyltransferase</keyword>
<keyword evidence="5" id="KW-0949">S-adenosyl-L-methionine</keyword>
<dbReference type="EMBL" id="RBNJ01004720">
    <property type="protein sequence ID" value="RUS29771.1"/>
    <property type="molecule type" value="Genomic_DNA"/>
</dbReference>
<accession>A0A433QJ67</accession>
<name>A0A433QJ67_9FUNG</name>
<dbReference type="GO" id="GO:0031515">
    <property type="term" value="C:tRNA (m1A) methyltransferase complex"/>
    <property type="evidence" value="ECO:0007669"/>
    <property type="project" value="InterPro"/>
</dbReference>
<sequence>MNAFALLRRPFRRALRFDLRSYQSFRQYSTSNGDHPESLPSFTPPLSLSAKLEQDPTLFRPNDFILLRDAQKGNRSLIGPLTPGKKHETMHGSVLHDDIIGRVPRSRIATQRGHKAFTAHHPTLDDFLEINVNDAVAVCTLFRYVLHASRVCNPIYPKDAAMIVSFLDLHPASQVLEAGTGNGALTLYLARAIAGHGPTSGNPIGQIHTIDLHPKRTATANHYLSHFGRGMYAPYVRFHIGSCNEVLKEHHPTRTPFFDAAVLDMPEPWDSLEAVIPRLRNDRFLVCYLPNMTQVLELVKHIGLKRYPVAMEGCVEVDVREWEVRATVVRSRVKAGQQSSDASQVEICQEATVGLASETVKTSTSDPKEEPELAWVCRPKNYDVRGHTAFLTRFRKREMVVEKNGPVMPVE</sequence>
<dbReference type="Gene3D" id="3.40.50.150">
    <property type="entry name" value="Vaccinia Virus protein VP39"/>
    <property type="match status" value="1"/>
</dbReference>
<evidence type="ECO:0000259" key="8">
    <source>
        <dbReference type="Pfam" id="PF08704"/>
    </source>
</evidence>
<evidence type="ECO:0000313" key="10">
    <source>
        <dbReference type="Proteomes" id="UP000274822"/>
    </source>
</evidence>
<dbReference type="SUPFAM" id="SSF53335">
    <property type="entry name" value="S-adenosyl-L-methionine-dependent methyltransferases"/>
    <property type="match status" value="1"/>
</dbReference>
<dbReference type="PANTHER" id="PTHR12133:SF1">
    <property type="entry name" value="TRNA (ADENINE(58)-N(1))-METHYLTRANSFERASE, MITOCHONDRIAL"/>
    <property type="match status" value="1"/>
</dbReference>
<feature type="domain" description="tRNA (adenine(58)-N(1))-methyltransferase catalytic subunit TRM61 C-terminal" evidence="8">
    <location>
        <begin position="155"/>
        <end position="392"/>
    </location>
</feature>
<evidence type="ECO:0000256" key="1">
    <source>
        <dbReference type="ARBA" id="ARBA00012796"/>
    </source>
</evidence>
<keyword evidence="10" id="KW-1185">Reference proteome</keyword>
<dbReference type="PANTHER" id="PTHR12133">
    <property type="entry name" value="TRNA (ADENINE(58)-N(1))-METHYLTRANSFERASE"/>
    <property type="match status" value="1"/>
</dbReference>
<dbReference type="InterPro" id="IPR014816">
    <property type="entry name" value="tRNA_MeTrfase_Gcd14"/>
</dbReference>
<dbReference type="GO" id="GO:0160107">
    <property type="term" value="F:tRNA (adenine(58)-N1)-methyltransferase activity"/>
    <property type="evidence" value="ECO:0007669"/>
    <property type="project" value="UniProtKB-EC"/>
</dbReference>
<comment type="caution">
    <text evidence="9">The sequence shown here is derived from an EMBL/GenBank/DDBJ whole genome shotgun (WGS) entry which is preliminary data.</text>
</comment>
<keyword evidence="6" id="KW-0819">tRNA processing</keyword>
<evidence type="ECO:0000256" key="7">
    <source>
        <dbReference type="ARBA" id="ARBA00033309"/>
    </source>
</evidence>
<evidence type="ECO:0000256" key="2">
    <source>
        <dbReference type="ARBA" id="ARBA00015963"/>
    </source>
</evidence>